<keyword evidence="1" id="KW-0175">Coiled coil</keyword>
<dbReference type="OMA" id="CDALMQQ"/>
<evidence type="ECO:0000313" key="4">
    <source>
        <dbReference type="Proteomes" id="UP000688137"/>
    </source>
</evidence>
<comment type="caution">
    <text evidence="3">The sequence shown here is derived from an EMBL/GenBank/DDBJ whole genome shotgun (WGS) entry which is preliminary data.</text>
</comment>
<dbReference type="EMBL" id="CAJJDM010000003">
    <property type="protein sequence ID" value="CAD8044001.1"/>
    <property type="molecule type" value="Genomic_DNA"/>
</dbReference>
<evidence type="ECO:0000256" key="2">
    <source>
        <dbReference type="SAM" id="MobiDB-lite"/>
    </source>
</evidence>
<keyword evidence="4" id="KW-1185">Reference proteome</keyword>
<sequence length="199" mass="23421">MNRRKSPIYKSPGLSPNIKPGLFSNPSELNKLNKQKTVKVDESQSPVLKESKETKIPPKLQKSYSATKLFSNNIKVAKQQPEEKDDKIMETLQKLLKELMEFNENIDQSQVTNIEEWCCEILEKLNQIKANIERKEDHSACDAMMQQEILTKLLKELQEEKKERYRIEEEATNIITEQEIEINRLEKELRLLEEKHQLQ</sequence>
<organism evidence="3 4">
    <name type="scientific">Paramecium primaurelia</name>
    <dbReference type="NCBI Taxonomy" id="5886"/>
    <lineage>
        <taxon>Eukaryota</taxon>
        <taxon>Sar</taxon>
        <taxon>Alveolata</taxon>
        <taxon>Ciliophora</taxon>
        <taxon>Intramacronucleata</taxon>
        <taxon>Oligohymenophorea</taxon>
        <taxon>Peniculida</taxon>
        <taxon>Parameciidae</taxon>
        <taxon>Paramecium</taxon>
    </lineage>
</organism>
<evidence type="ECO:0000256" key="1">
    <source>
        <dbReference type="SAM" id="Coils"/>
    </source>
</evidence>
<proteinExistence type="predicted"/>
<accession>A0A8S1JPJ5</accession>
<evidence type="ECO:0000313" key="3">
    <source>
        <dbReference type="EMBL" id="CAD8044001.1"/>
    </source>
</evidence>
<protein>
    <submittedName>
        <fullName evidence="3">Uncharacterized protein</fullName>
    </submittedName>
</protein>
<dbReference type="Proteomes" id="UP000688137">
    <property type="component" value="Unassembled WGS sequence"/>
</dbReference>
<name>A0A8S1JPJ5_PARPR</name>
<dbReference type="AlphaFoldDB" id="A0A8S1JPJ5"/>
<reference evidence="3" key="1">
    <citation type="submission" date="2021-01" db="EMBL/GenBank/DDBJ databases">
        <authorList>
            <consortium name="Genoscope - CEA"/>
            <person name="William W."/>
        </authorList>
    </citation>
    <scope>NUCLEOTIDE SEQUENCE</scope>
</reference>
<feature type="coiled-coil region" evidence="1">
    <location>
        <begin position="143"/>
        <end position="195"/>
    </location>
</feature>
<gene>
    <name evidence="3" type="ORF">PPRIM_AZ9-3.1.T0060083</name>
</gene>
<feature type="region of interest" description="Disordered" evidence="2">
    <location>
        <begin position="1"/>
        <end position="58"/>
    </location>
</feature>